<dbReference type="Gene3D" id="3.40.190.290">
    <property type="match status" value="1"/>
</dbReference>
<dbReference type="SUPFAM" id="SSF53850">
    <property type="entry name" value="Periplasmic binding protein-like II"/>
    <property type="match status" value="1"/>
</dbReference>
<dbReference type="Pfam" id="PF03466">
    <property type="entry name" value="LysR_substrate"/>
    <property type="match status" value="1"/>
</dbReference>
<dbReference type="FunCoup" id="A0A3A9JPH7">
    <property type="interactions" value="85"/>
</dbReference>
<evidence type="ECO:0000256" key="3">
    <source>
        <dbReference type="ARBA" id="ARBA00023125"/>
    </source>
</evidence>
<dbReference type="PANTHER" id="PTHR30537">
    <property type="entry name" value="HTH-TYPE TRANSCRIPTIONAL REGULATOR"/>
    <property type="match status" value="1"/>
</dbReference>
<keyword evidence="8" id="KW-1185">Reference proteome</keyword>
<keyword evidence="2" id="KW-0805">Transcription regulation</keyword>
<evidence type="ECO:0000256" key="1">
    <source>
        <dbReference type="ARBA" id="ARBA00009437"/>
    </source>
</evidence>
<evidence type="ECO:0000313" key="8">
    <source>
        <dbReference type="Proteomes" id="UP000274097"/>
    </source>
</evidence>
<protein>
    <submittedName>
        <fullName evidence="6">LysR family transcriptional regulator</fullName>
    </submittedName>
</protein>
<evidence type="ECO:0000256" key="4">
    <source>
        <dbReference type="ARBA" id="ARBA00023163"/>
    </source>
</evidence>
<dbReference type="FunFam" id="1.10.10.10:FF:000001">
    <property type="entry name" value="LysR family transcriptional regulator"/>
    <property type="match status" value="1"/>
</dbReference>
<keyword evidence="4" id="KW-0804">Transcription</keyword>
<organism evidence="6 9">
    <name type="scientific">Teichococcus wenyumeiae</name>
    <dbReference type="NCBI Taxonomy" id="2478470"/>
    <lineage>
        <taxon>Bacteria</taxon>
        <taxon>Pseudomonadati</taxon>
        <taxon>Pseudomonadota</taxon>
        <taxon>Alphaproteobacteria</taxon>
        <taxon>Acetobacterales</taxon>
        <taxon>Roseomonadaceae</taxon>
        <taxon>Roseomonas</taxon>
    </lineage>
</organism>
<dbReference type="Proteomes" id="UP000278036">
    <property type="component" value="Unassembled WGS sequence"/>
</dbReference>
<dbReference type="PROSITE" id="PS50931">
    <property type="entry name" value="HTH_LYSR"/>
    <property type="match status" value="1"/>
</dbReference>
<dbReference type="GO" id="GO:0043565">
    <property type="term" value="F:sequence-specific DNA binding"/>
    <property type="evidence" value="ECO:0007669"/>
    <property type="project" value="TreeGrafter"/>
</dbReference>
<dbReference type="InterPro" id="IPR005119">
    <property type="entry name" value="LysR_subst-bd"/>
</dbReference>
<feature type="domain" description="HTH lysR-type" evidence="5">
    <location>
        <begin position="7"/>
        <end position="64"/>
    </location>
</feature>
<dbReference type="InterPro" id="IPR000847">
    <property type="entry name" value="LysR_HTH_N"/>
</dbReference>
<dbReference type="Pfam" id="PF00126">
    <property type="entry name" value="HTH_1"/>
    <property type="match status" value="1"/>
</dbReference>
<evidence type="ECO:0000313" key="9">
    <source>
        <dbReference type="Proteomes" id="UP000278036"/>
    </source>
</evidence>
<evidence type="ECO:0000256" key="2">
    <source>
        <dbReference type="ARBA" id="ARBA00023015"/>
    </source>
</evidence>
<evidence type="ECO:0000313" key="6">
    <source>
        <dbReference type="EMBL" id="RKK05776.1"/>
    </source>
</evidence>
<dbReference type="InParanoid" id="A0A3A9JPH7"/>
<dbReference type="GO" id="GO:0006351">
    <property type="term" value="P:DNA-templated transcription"/>
    <property type="evidence" value="ECO:0007669"/>
    <property type="project" value="TreeGrafter"/>
</dbReference>
<accession>A0A3A9JPH7</accession>
<dbReference type="InterPro" id="IPR036388">
    <property type="entry name" value="WH-like_DNA-bd_sf"/>
</dbReference>
<comment type="similarity">
    <text evidence="1">Belongs to the LysR transcriptional regulatory family.</text>
</comment>
<proteinExistence type="inferred from homology"/>
<dbReference type="EMBL" id="RAQU01000010">
    <property type="protein sequence ID" value="RKK05776.1"/>
    <property type="molecule type" value="Genomic_DNA"/>
</dbReference>
<evidence type="ECO:0000259" key="5">
    <source>
        <dbReference type="PROSITE" id="PS50931"/>
    </source>
</evidence>
<dbReference type="InterPro" id="IPR058163">
    <property type="entry name" value="LysR-type_TF_proteobact-type"/>
</dbReference>
<comment type="caution">
    <text evidence="6">The sequence shown here is derived from an EMBL/GenBank/DDBJ whole genome shotgun (WGS) entry which is preliminary data.</text>
</comment>
<gene>
    <name evidence="6" type="ORF">D6Z83_02720</name>
    <name evidence="7" type="ORF">EBE87_10220</name>
</gene>
<keyword evidence="3" id="KW-0238">DNA-binding</keyword>
<name>A0A3A9JPH7_9PROT</name>
<dbReference type="GO" id="GO:0003700">
    <property type="term" value="F:DNA-binding transcription factor activity"/>
    <property type="evidence" value="ECO:0007669"/>
    <property type="project" value="InterPro"/>
</dbReference>
<evidence type="ECO:0000313" key="7">
    <source>
        <dbReference type="EMBL" id="RMI24990.1"/>
    </source>
</evidence>
<dbReference type="SUPFAM" id="SSF46785">
    <property type="entry name" value="Winged helix' DNA-binding domain"/>
    <property type="match status" value="1"/>
</dbReference>
<sequence>MRKPDLNSLADLQLFMSVASAENFSAAARQLGLPPSSVSRRIGAIEKRLGVALFKRTTRDVTLTDAGSAYSKSVTRILADLQEADLAVSRFSRMPEGMLRIESRPGLSAWLLAPVLPQFLEQYPTIQVDLKLTNGTLETLSPGTDVGIRYGLAKPSSLVTRKIVTTRQGLYASPRYLQRHGEPRSPDELHEHNCLVFSLGESPVSWRFRRGDYDRTLQLRGSLRSNDVSTLATAVAGGLGISVAHEWVAEEHVRQGQVVRVLPDYEVTTMNSFDLHVCALYSPALKNVQKVRVFIDFLMTTLRASAAASAAAAG</sequence>
<dbReference type="AlphaFoldDB" id="A0A3A9JPH7"/>
<dbReference type="CDD" id="cd08422">
    <property type="entry name" value="PBP2_CrgA_like"/>
    <property type="match status" value="1"/>
</dbReference>
<reference evidence="6 9" key="1">
    <citation type="submission" date="2018-09" db="EMBL/GenBank/DDBJ databases">
        <title>Roseomonas sp. nov., isolated from feces of Tibetan antelopes in the Qinghai-Tibet plateau, China.</title>
        <authorList>
            <person name="Tian Z."/>
        </authorList>
    </citation>
    <scope>NUCLEOTIDE SEQUENCE [LARGE SCALE GENOMIC DNA]</scope>
    <source>
        <strain evidence="7 8">Z23</strain>
        <strain evidence="6 9">Z24</strain>
    </source>
</reference>
<dbReference type="PANTHER" id="PTHR30537:SF5">
    <property type="entry name" value="HTH-TYPE TRANSCRIPTIONAL ACTIVATOR TTDR-RELATED"/>
    <property type="match status" value="1"/>
</dbReference>
<dbReference type="Proteomes" id="UP000274097">
    <property type="component" value="Unassembled WGS sequence"/>
</dbReference>
<dbReference type="EMBL" id="RFLX01000006">
    <property type="protein sequence ID" value="RMI24990.1"/>
    <property type="molecule type" value="Genomic_DNA"/>
</dbReference>
<dbReference type="Gene3D" id="1.10.10.10">
    <property type="entry name" value="Winged helix-like DNA-binding domain superfamily/Winged helix DNA-binding domain"/>
    <property type="match status" value="1"/>
</dbReference>
<dbReference type="InterPro" id="IPR036390">
    <property type="entry name" value="WH_DNA-bd_sf"/>
</dbReference>